<dbReference type="AlphaFoldDB" id="A0AAV5JNK4"/>
<reference evidence="2 3" key="1">
    <citation type="journal article" date="2021" name="Commun. Biol.">
        <title>The genome of Shorea leprosula (Dipterocarpaceae) highlights the ecological relevance of drought in aseasonal tropical rainforests.</title>
        <authorList>
            <person name="Ng K.K.S."/>
            <person name="Kobayashi M.J."/>
            <person name="Fawcett J.A."/>
            <person name="Hatakeyama M."/>
            <person name="Paape T."/>
            <person name="Ng C.H."/>
            <person name="Ang C.C."/>
            <person name="Tnah L.H."/>
            <person name="Lee C.T."/>
            <person name="Nishiyama T."/>
            <person name="Sese J."/>
            <person name="O'Brien M.J."/>
            <person name="Copetti D."/>
            <person name="Mohd Noor M.I."/>
            <person name="Ong R.C."/>
            <person name="Putra M."/>
            <person name="Sireger I.Z."/>
            <person name="Indrioko S."/>
            <person name="Kosugi Y."/>
            <person name="Izuno A."/>
            <person name="Isagi Y."/>
            <person name="Lee S.L."/>
            <person name="Shimizu K.K."/>
        </authorList>
    </citation>
    <scope>NUCLEOTIDE SEQUENCE [LARGE SCALE GENOMIC DNA]</scope>
    <source>
        <strain evidence="2">214</strain>
    </source>
</reference>
<evidence type="ECO:0000313" key="2">
    <source>
        <dbReference type="EMBL" id="GKV16144.1"/>
    </source>
</evidence>
<dbReference type="Proteomes" id="UP001054252">
    <property type="component" value="Unassembled WGS sequence"/>
</dbReference>
<name>A0AAV5JNK4_9ROSI</name>
<evidence type="ECO:0000313" key="3">
    <source>
        <dbReference type="Proteomes" id="UP001054252"/>
    </source>
</evidence>
<protein>
    <submittedName>
        <fullName evidence="2">Uncharacterized protein</fullName>
    </submittedName>
</protein>
<organism evidence="2 3">
    <name type="scientific">Rubroshorea leprosula</name>
    <dbReference type="NCBI Taxonomy" id="152421"/>
    <lineage>
        <taxon>Eukaryota</taxon>
        <taxon>Viridiplantae</taxon>
        <taxon>Streptophyta</taxon>
        <taxon>Embryophyta</taxon>
        <taxon>Tracheophyta</taxon>
        <taxon>Spermatophyta</taxon>
        <taxon>Magnoliopsida</taxon>
        <taxon>eudicotyledons</taxon>
        <taxon>Gunneridae</taxon>
        <taxon>Pentapetalae</taxon>
        <taxon>rosids</taxon>
        <taxon>malvids</taxon>
        <taxon>Malvales</taxon>
        <taxon>Dipterocarpaceae</taxon>
        <taxon>Rubroshorea</taxon>
    </lineage>
</organism>
<gene>
    <name evidence="2" type="ORF">SLEP1_g26826</name>
</gene>
<accession>A0AAV5JNK4</accession>
<keyword evidence="3" id="KW-1185">Reference proteome</keyword>
<comment type="caution">
    <text evidence="2">The sequence shown here is derived from an EMBL/GenBank/DDBJ whole genome shotgun (WGS) entry which is preliminary data.</text>
</comment>
<dbReference type="EMBL" id="BPVZ01000045">
    <property type="protein sequence ID" value="GKV16144.1"/>
    <property type="molecule type" value="Genomic_DNA"/>
</dbReference>
<evidence type="ECO:0000256" key="1">
    <source>
        <dbReference type="SAM" id="MobiDB-lite"/>
    </source>
</evidence>
<proteinExistence type="predicted"/>
<feature type="region of interest" description="Disordered" evidence="1">
    <location>
        <begin position="1"/>
        <end position="25"/>
    </location>
</feature>
<sequence>MEEREQEQLAGQEENENERRKTKMKVEGRVSRAIGKLTDETHVAQSKADHLCIVSRFSLMGPITDEHQLGNGPITDLHLIGKENKSCNTCGQQPDSRGVIEWQITDKDYVGKFHQKAALLDAGNQLVGGGALEVEITEKMDVGN</sequence>